<evidence type="ECO:0000313" key="3">
    <source>
        <dbReference type="Proteomes" id="UP001138681"/>
    </source>
</evidence>
<dbReference type="EMBL" id="JAGSPC010000001">
    <property type="protein sequence ID" value="MBV7259519.1"/>
    <property type="molecule type" value="Genomic_DNA"/>
</dbReference>
<keyword evidence="1" id="KW-0732">Signal</keyword>
<accession>A0A9X1F489</accession>
<name>A0A9X1F489_9SPHN</name>
<organism evidence="2 3">
    <name type="scientific">Erythrobacter crassostreae</name>
    <dbReference type="NCBI Taxonomy" id="2828328"/>
    <lineage>
        <taxon>Bacteria</taxon>
        <taxon>Pseudomonadati</taxon>
        <taxon>Pseudomonadota</taxon>
        <taxon>Alphaproteobacteria</taxon>
        <taxon>Sphingomonadales</taxon>
        <taxon>Erythrobacteraceae</taxon>
        <taxon>Erythrobacter/Porphyrobacter group</taxon>
        <taxon>Erythrobacter</taxon>
    </lineage>
</organism>
<sequence length="188" mass="20894">MSSLFKTLCALAVWSSSSTAIAADREPLLYGGARAGATVEELKALSSIPKPPVGEKPYVHGTTCELVRWNYSISGMEMQQCYHFKDDKLVMVRVHADVTEMVRSKKLSMSERTLLANAYFRESVKTLTEKYGRPTKKEGNPSAAYYRWERDTGLVIELSTVRAFASSTSVWFSDGSLPSASPVRKPKK</sequence>
<dbReference type="RefSeq" id="WP_218404737.1">
    <property type="nucleotide sequence ID" value="NZ_JAGSPC010000001.1"/>
</dbReference>
<comment type="caution">
    <text evidence="2">The sequence shown here is derived from an EMBL/GenBank/DDBJ whole genome shotgun (WGS) entry which is preliminary data.</text>
</comment>
<evidence type="ECO:0008006" key="4">
    <source>
        <dbReference type="Google" id="ProtNLM"/>
    </source>
</evidence>
<protein>
    <recommendedName>
        <fullName evidence="4">SmpA / OmlA family protein</fullName>
    </recommendedName>
</protein>
<gene>
    <name evidence="2" type="ORF">KCG46_08030</name>
</gene>
<keyword evidence="3" id="KW-1185">Reference proteome</keyword>
<feature type="signal peptide" evidence="1">
    <location>
        <begin position="1"/>
        <end position="22"/>
    </location>
</feature>
<evidence type="ECO:0000313" key="2">
    <source>
        <dbReference type="EMBL" id="MBV7259519.1"/>
    </source>
</evidence>
<dbReference type="AlphaFoldDB" id="A0A9X1F489"/>
<dbReference type="Proteomes" id="UP001138681">
    <property type="component" value="Unassembled WGS sequence"/>
</dbReference>
<evidence type="ECO:0000256" key="1">
    <source>
        <dbReference type="SAM" id="SignalP"/>
    </source>
</evidence>
<proteinExistence type="predicted"/>
<feature type="chain" id="PRO_5040795852" description="SmpA / OmlA family protein" evidence="1">
    <location>
        <begin position="23"/>
        <end position="188"/>
    </location>
</feature>
<reference evidence="2" key="1">
    <citation type="submission" date="2021-04" db="EMBL/GenBank/DDBJ databases">
        <authorList>
            <person name="Pira H."/>
            <person name="Risdian C."/>
            <person name="Wink J."/>
        </authorList>
    </citation>
    <scope>NUCLEOTIDE SEQUENCE</scope>
    <source>
        <strain evidence="2">WH158</strain>
    </source>
</reference>